<gene>
    <name evidence="2" type="ORF">CXG81DRAFT_28375</name>
</gene>
<sequence>MTPAPPRAASPGPSRTSSVAGVDGVAAASAVFRAQSRAIDEVRHGVKAIRGVLAALDASAGPCGEADAAAAAAPASPSALPRDDDDAAAGLRPATYTLGDLVTIQDRLQQMVTLLQAQHLGPVALATACDVAALETALDAPAAPIPDDPAATPAPLLPTTGLEYDSLQADLATAADELRSQLQSYQSALF</sequence>
<feature type="region of interest" description="Disordered" evidence="1">
    <location>
        <begin position="1"/>
        <end position="20"/>
    </location>
</feature>
<evidence type="ECO:0000313" key="3">
    <source>
        <dbReference type="Proteomes" id="UP000274922"/>
    </source>
</evidence>
<feature type="compositionally biased region" description="Low complexity" evidence="1">
    <location>
        <begin position="9"/>
        <end position="20"/>
    </location>
</feature>
<keyword evidence="3" id="KW-1185">Reference proteome</keyword>
<reference evidence="3" key="1">
    <citation type="journal article" date="2018" name="Nat. Microbiol.">
        <title>Leveraging single-cell genomics to expand the fungal tree of life.</title>
        <authorList>
            <person name="Ahrendt S.R."/>
            <person name="Quandt C.A."/>
            <person name="Ciobanu D."/>
            <person name="Clum A."/>
            <person name="Salamov A."/>
            <person name="Andreopoulos B."/>
            <person name="Cheng J.F."/>
            <person name="Woyke T."/>
            <person name="Pelin A."/>
            <person name="Henrissat B."/>
            <person name="Reynolds N.K."/>
            <person name="Benny G.L."/>
            <person name="Smith M.E."/>
            <person name="James T.Y."/>
            <person name="Grigoriev I.V."/>
        </authorList>
    </citation>
    <scope>NUCLEOTIDE SEQUENCE [LARGE SCALE GENOMIC DNA]</scope>
    <source>
        <strain evidence="3">ATCC 52028</strain>
    </source>
</reference>
<protein>
    <submittedName>
        <fullName evidence="2">Uncharacterized protein</fullName>
    </submittedName>
</protein>
<dbReference type="Proteomes" id="UP000274922">
    <property type="component" value="Unassembled WGS sequence"/>
</dbReference>
<dbReference type="EMBL" id="ML014356">
    <property type="protein sequence ID" value="RKO98834.1"/>
    <property type="molecule type" value="Genomic_DNA"/>
</dbReference>
<accession>A0A4P9WZA9</accession>
<evidence type="ECO:0000313" key="2">
    <source>
        <dbReference type="EMBL" id="RKO98834.1"/>
    </source>
</evidence>
<evidence type="ECO:0000256" key="1">
    <source>
        <dbReference type="SAM" id="MobiDB-lite"/>
    </source>
</evidence>
<organism evidence="2 3">
    <name type="scientific">Caulochytrium protostelioides</name>
    <dbReference type="NCBI Taxonomy" id="1555241"/>
    <lineage>
        <taxon>Eukaryota</taxon>
        <taxon>Fungi</taxon>
        <taxon>Fungi incertae sedis</taxon>
        <taxon>Chytridiomycota</taxon>
        <taxon>Chytridiomycota incertae sedis</taxon>
        <taxon>Chytridiomycetes</taxon>
        <taxon>Caulochytriales</taxon>
        <taxon>Caulochytriaceae</taxon>
        <taxon>Caulochytrium</taxon>
    </lineage>
</organism>
<name>A0A4P9WZA9_9FUNG</name>
<proteinExistence type="predicted"/>
<dbReference type="AlphaFoldDB" id="A0A4P9WZA9"/>